<feature type="compositionally biased region" description="Polar residues" evidence="1">
    <location>
        <begin position="318"/>
        <end position="328"/>
    </location>
</feature>
<reference evidence="2" key="1">
    <citation type="submission" date="2019-08" db="EMBL/GenBank/DDBJ databases">
        <title>The improved chromosome-level genome for the pearl oyster Pinctada fucata martensii using PacBio sequencing and Hi-C.</title>
        <authorList>
            <person name="Zheng Z."/>
        </authorList>
    </citation>
    <scope>NUCLEOTIDE SEQUENCE</scope>
    <source>
        <strain evidence="2">ZZ-2019</strain>
        <tissue evidence="2">Adductor muscle</tissue>
    </source>
</reference>
<evidence type="ECO:0000313" key="3">
    <source>
        <dbReference type="Proteomes" id="UP001186944"/>
    </source>
</evidence>
<comment type="caution">
    <text evidence="2">The sequence shown here is derived from an EMBL/GenBank/DDBJ whole genome shotgun (WGS) entry which is preliminary data.</text>
</comment>
<gene>
    <name evidence="2" type="ORF">FSP39_000040</name>
</gene>
<feature type="compositionally biased region" description="Basic residues" evidence="1">
    <location>
        <begin position="245"/>
        <end position="254"/>
    </location>
</feature>
<evidence type="ECO:0000256" key="1">
    <source>
        <dbReference type="SAM" id="MobiDB-lite"/>
    </source>
</evidence>
<dbReference type="AlphaFoldDB" id="A0AA88XE79"/>
<dbReference type="EMBL" id="VSWD01000013">
    <property type="protein sequence ID" value="KAK3083599.1"/>
    <property type="molecule type" value="Genomic_DNA"/>
</dbReference>
<dbReference type="PANTHER" id="PTHR46885:SF1">
    <property type="entry name" value="PROTEIN ANKUB1"/>
    <property type="match status" value="1"/>
</dbReference>
<feature type="compositionally biased region" description="Basic residues" evidence="1">
    <location>
        <begin position="329"/>
        <end position="339"/>
    </location>
</feature>
<dbReference type="InterPro" id="IPR042788">
    <property type="entry name" value="ANKUB1"/>
</dbReference>
<proteinExistence type="predicted"/>
<feature type="region of interest" description="Disordered" evidence="1">
    <location>
        <begin position="164"/>
        <end position="339"/>
    </location>
</feature>
<dbReference type="PANTHER" id="PTHR46885">
    <property type="entry name" value="PROTEIN ANKUB1"/>
    <property type="match status" value="1"/>
</dbReference>
<feature type="compositionally biased region" description="Polar residues" evidence="1">
    <location>
        <begin position="293"/>
        <end position="303"/>
    </location>
</feature>
<evidence type="ECO:0000313" key="2">
    <source>
        <dbReference type="EMBL" id="KAK3083599.1"/>
    </source>
</evidence>
<sequence>MIRLWAEKAKERAYMRHGPSKSTLKRTRFSSGPLVSHGEPVVDGFTKSPMTGKAKADNKEKDRKKAMETFFEVYGLKDDPEQYFRQMGALENFKNLKLRRNTKWGNMLDKSDMGARFTSGLFPQGDDKAIEEVGFENRQKAGSRRNSIMSKNTRVGTQISVTTDAAISEDGDPLPPVRAGPLRSRVPTISEGSIPETEGKRKMSAAKPAFMGKGTKGKKTESTANEIAEESEPEEDNSKVPKLPSIHKRSRRISHNAQDDSENLDKIDEGRERKVSKSKFFQTPADKTEERSNLGQSLPNLQSLDKVKSIAETDTERASSPTNTNKTQSSRKSRKRKRITSAILLSQAKAADGAVPLPLISQENQSRPFFYHNGKREEDVVIPIMDLVTKHQGTSSRDRAIKSLTIANSFKEKPWLTQVRMALSLTSQSIKRSIKDEVNGLRDRNESFSSTQTTDTAY</sequence>
<organism evidence="2 3">
    <name type="scientific">Pinctada imbricata</name>
    <name type="common">Atlantic pearl-oyster</name>
    <name type="synonym">Pinctada martensii</name>
    <dbReference type="NCBI Taxonomy" id="66713"/>
    <lineage>
        <taxon>Eukaryota</taxon>
        <taxon>Metazoa</taxon>
        <taxon>Spiralia</taxon>
        <taxon>Lophotrochozoa</taxon>
        <taxon>Mollusca</taxon>
        <taxon>Bivalvia</taxon>
        <taxon>Autobranchia</taxon>
        <taxon>Pteriomorphia</taxon>
        <taxon>Pterioida</taxon>
        <taxon>Pterioidea</taxon>
        <taxon>Pteriidae</taxon>
        <taxon>Pinctada</taxon>
    </lineage>
</organism>
<keyword evidence="3" id="KW-1185">Reference proteome</keyword>
<dbReference type="Proteomes" id="UP001186944">
    <property type="component" value="Unassembled WGS sequence"/>
</dbReference>
<protein>
    <submittedName>
        <fullName evidence="2">Uncharacterized protein</fullName>
    </submittedName>
</protein>
<feature type="region of interest" description="Disordered" evidence="1">
    <location>
        <begin position="15"/>
        <end position="61"/>
    </location>
</feature>
<accession>A0AA88XE79</accession>
<feature type="compositionally biased region" description="Basic and acidic residues" evidence="1">
    <location>
        <begin position="263"/>
        <end position="275"/>
    </location>
</feature>
<name>A0AA88XE79_PINIB</name>
<feature type="compositionally biased region" description="Basic and acidic residues" evidence="1">
    <location>
        <begin position="305"/>
        <end position="317"/>
    </location>
</feature>